<evidence type="ECO:0000259" key="1">
    <source>
        <dbReference type="PROSITE" id="PS51186"/>
    </source>
</evidence>
<dbReference type="AlphaFoldDB" id="A0ABD1HRH1"/>
<name>A0ABD1HRH1_SALDI</name>
<dbReference type="EMBL" id="JBEAFC010000004">
    <property type="protein sequence ID" value="KAL1559057.1"/>
    <property type="molecule type" value="Genomic_DNA"/>
</dbReference>
<dbReference type="SUPFAM" id="SSF55729">
    <property type="entry name" value="Acyl-CoA N-acyltransferases (Nat)"/>
    <property type="match status" value="1"/>
</dbReference>
<dbReference type="PROSITE" id="PS51186">
    <property type="entry name" value="GNAT"/>
    <property type="match status" value="1"/>
</dbReference>
<dbReference type="FunFam" id="3.40.630.30:FF:000116">
    <property type="entry name" value="Putative N-acetyltransferase HLS1"/>
    <property type="match status" value="1"/>
</dbReference>
<comment type="caution">
    <text evidence="2">The sequence shown here is derived from an EMBL/GenBank/DDBJ whole genome shotgun (WGS) entry which is preliminary data.</text>
</comment>
<dbReference type="InterPro" id="IPR000182">
    <property type="entry name" value="GNAT_dom"/>
</dbReference>
<dbReference type="CDD" id="cd04301">
    <property type="entry name" value="NAT_SF"/>
    <property type="match status" value="1"/>
</dbReference>
<dbReference type="Proteomes" id="UP001567538">
    <property type="component" value="Unassembled WGS sequence"/>
</dbReference>
<proteinExistence type="predicted"/>
<dbReference type="InterPro" id="IPR052810">
    <property type="entry name" value="Plant_NAT"/>
</dbReference>
<evidence type="ECO:0000313" key="2">
    <source>
        <dbReference type="EMBL" id="KAL1559057.1"/>
    </source>
</evidence>
<organism evidence="2 3">
    <name type="scientific">Salvia divinorum</name>
    <name type="common">Maria pastora</name>
    <name type="synonym">Diviner's sage</name>
    <dbReference type="NCBI Taxonomy" id="28513"/>
    <lineage>
        <taxon>Eukaryota</taxon>
        <taxon>Viridiplantae</taxon>
        <taxon>Streptophyta</taxon>
        <taxon>Embryophyta</taxon>
        <taxon>Tracheophyta</taxon>
        <taxon>Spermatophyta</taxon>
        <taxon>Magnoliopsida</taxon>
        <taxon>eudicotyledons</taxon>
        <taxon>Gunneridae</taxon>
        <taxon>Pentapetalae</taxon>
        <taxon>asterids</taxon>
        <taxon>lamiids</taxon>
        <taxon>Lamiales</taxon>
        <taxon>Lamiaceae</taxon>
        <taxon>Nepetoideae</taxon>
        <taxon>Mentheae</taxon>
        <taxon>Salviinae</taxon>
        <taxon>Salvia</taxon>
        <taxon>Salvia subgen. Calosphace</taxon>
    </lineage>
</organism>
<protein>
    <submittedName>
        <fullName evidence="2">N-acetyltransferase HLS1</fullName>
    </submittedName>
</protein>
<dbReference type="Pfam" id="PF00583">
    <property type="entry name" value="Acetyltransf_1"/>
    <property type="match status" value="1"/>
</dbReference>
<feature type="domain" description="N-acetyltransferase" evidence="1">
    <location>
        <begin position="21"/>
        <end position="187"/>
    </location>
</feature>
<dbReference type="PANTHER" id="PTHR47370:SF6">
    <property type="entry name" value="N-ACETYLTRANSFERASE HLS1-RELATED"/>
    <property type="match status" value="1"/>
</dbReference>
<dbReference type="PANTHER" id="PTHR47370">
    <property type="entry name" value="ACYL-COA N-ACYLTRANSFERASES (NAT) SUPERFAMILY PROTEIN"/>
    <property type="match status" value="1"/>
</dbReference>
<sequence>MPFSKIAAENYVPSSANKPRVAVRPYNEGRDKAAVEELEQRCEVGQPGKPSLVTDLMGDPIARVRNFISHIMLVAEYGDGREIVGVIRGCIKTATSGKRSPSPIYVKLAYILGLRVSSTHRRLGIAIKLVQELEEWCKKNGAEYAYMATECSNQASLNLFTQKCNYVKFRNPTVLVQPVHLHHKQLPSDITIVQLPPTLAESVYRKLFSAGSEFFPKDIDRLLSNKLNLGTFMALPKNLLPNWDPNTGELPASFAILSVWDTKEVFRLRVKGVSSLTHAACLGTRVVDAMAPWLKIPSIPNIFKNFGFYFMYGLHMEGQGGPRLLKVLCKMVHNMARNDSRCRVVVAEVGQNDPVREAIPHWKKFSWDEDIWCIKRFGQIKQDYHEFPVSSSSPIFVDPRDL</sequence>
<keyword evidence="3" id="KW-1185">Reference proteome</keyword>
<dbReference type="Gene3D" id="3.40.630.30">
    <property type="match status" value="1"/>
</dbReference>
<gene>
    <name evidence="2" type="ORF">AAHA92_09444</name>
</gene>
<accession>A0ABD1HRH1</accession>
<evidence type="ECO:0000313" key="3">
    <source>
        <dbReference type="Proteomes" id="UP001567538"/>
    </source>
</evidence>
<dbReference type="InterPro" id="IPR016181">
    <property type="entry name" value="Acyl_CoA_acyltransferase"/>
</dbReference>
<reference evidence="2 3" key="1">
    <citation type="submission" date="2024-06" db="EMBL/GenBank/DDBJ databases">
        <title>A chromosome level genome sequence of Diviner's sage (Salvia divinorum).</title>
        <authorList>
            <person name="Ford S.A."/>
            <person name="Ro D.-K."/>
            <person name="Ness R.W."/>
            <person name="Phillips M.A."/>
        </authorList>
    </citation>
    <scope>NUCLEOTIDE SEQUENCE [LARGE SCALE GENOMIC DNA]</scope>
    <source>
        <strain evidence="2">SAF-2024a</strain>
        <tissue evidence="2">Leaf</tissue>
    </source>
</reference>